<evidence type="ECO:0000256" key="1">
    <source>
        <dbReference type="ARBA" id="ARBA00010597"/>
    </source>
</evidence>
<name>A0A0G4ENE6_VITBC</name>
<dbReference type="Pfam" id="PF14913">
    <property type="entry name" value="DPCD"/>
    <property type="match status" value="1"/>
</dbReference>
<dbReference type="InterPro" id="IPR026224">
    <property type="entry name" value="DPCD"/>
</dbReference>
<dbReference type="EMBL" id="CDMY01000279">
    <property type="protein sequence ID" value="CEL99362.1"/>
    <property type="molecule type" value="Genomic_DNA"/>
</dbReference>
<dbReference type="STRING" id="1169540.A0A0G4ENE6"/>
<dbReference type="InParanoid" id="A0A0G4ENE6"/>
<protein>
    <recommendedName>
        <fullName evidence="2">Protein DPCD</fullName>
    </recommendedName>
</protein>
<dbReference type="OMA" id="PILCEME"/>
<dbReference type="Proteomes" id="UP000041254">
    <property type="component" value="Unassembled WGS sequence"/>
</dbReference>
<proteinExistence type="inferred from homology"/>
<sequence length="201" mass="23759">MTSADEDPEKVAFIKDSRRIFHIQWKDGREMVEEYDAKTDELLVRKVRQKSRLGAEGKWEYEIGMPPSRPPAETELLVPSSNNPIFSRKDTQDCFQWRIRNLSFPSDVFSLSIDDETQQILVKTSNKKYYKRISVPDLARVSLPLDPSRLEWKHMHNTLIISYRKPTEVRMMEARHRREAKERTVKVPPMFEEMAKALKQH</sequence>
<evidence type="ECO:0000313" key="3">
    <source>
        <dbReference type="EMBL" id="CEL99362.1"/>
    </source>
</evidence>
<keyword evidence="4" id="KW-1185">Reference proteome</keyword>
<reference evidence="3 4" key="1">
    <citation type="submission" date="2014-11" db="EMBL/GenBank/DDBJ databases">
        <authorList>
            <person name="Zhu J."/>
            <person name="Qi W."/>
            <person name="Song R."/>
        </authorList>
    </citation>
    <scope>NUCLEOTIDE SEQUENCE [LARGE SCALE GENOMIC DNA]</scope>
</reference>
<accession>A0A0G4ENE6</accession>
<dbReference type="AlphaFoldDB" id="A0A0G4ENE6"/>
<dbReference type="VEuPathDB" id="CryptoDB:Vbra_2983"/>
<dbReference type="PhylomeDB" id="A0A0G4ENE6"/>
<dbReference type="PANTHER" id="PTHR31921">
    <property type="entry name" value="PROTEIN DPCD"/>
    <property type="match status" value="1"/>
</dbReference>
<comment type="similarity">
    <text evidence="1">Belongs to the DPCD family.</text>
</comment>
<dbReference type="OrthoDB" id="10256139at2759"/>
<dbReference type="PANTHER" id="PTHR31921:SF1">
    <property type="entry name" value="PROTEIN DPCD"/>
    <property type="match status" value="1"/>
</dbReference>
<organism evidence="3 4">
    <name type="scientific">Vitrella brassicaformis (strain CCMP3155)</name>
    <dbReference type="NCBI Taxonomy" id="1169540"/>
    <lineage>
        <taxon>Eukaryota</taxon>
        <taxon>Sar</taxon>
        <taxon>Alveolata</taxon>
        <taxon>Colpodellida</taxon>
        <taxon>Vitrellaceae</taxon>
        <taxon>Vitrella</taxon>
    </lineage>
</organism>
<evidence type="ECO:0000313" key="4">
    <source>
        <dbReference type="Proteomes" id="UP000041254"/>
    </source>
</evidence>
<dbReference type="PRINTS" id="PR02065">
    <property type="entry name" value="PROTEINDPCD"/>
</dbReference>
<evidence type="ECO:0000256" key="2">
    <source>
        <dbReference type="ARBA" id="ARBA00020330"/>
    </source>
</evidence>
<gene>
    <name evidence="3" type="ORF">Vbra_2983</name>
</gene>